<evidence type="ECO:0000313" key="2">
    <source>
        <dbReference type="EMBL" id="KRG16929.1"/>
    </source>
</evidence>
<reference evidence="3 5" key="1">
    <citation type="submission" date="2015-05" db="EMBL/GenBank/DDBJ databases">
        <title>Comparison of genome.</title>
        <authorList>
            <person name="Zheng Z."/>
            <person name="Sun M."/>
        </authorList>
    </citation>
    <scope>NUCLEOTIDE SEQUENCE [LARGE SCALE GENOMIC DNA]</scope>
    <source>
        <strain evidence="3 5">G25-74</strain>
    </source>
</reference>
<organism evidence="2 4">
    <name type="scientific">Lederbergia galactosidilytica</name>
    <dbReference type="NCBI Taxonomy" id="217031"/>
    <lineage>
        <taxon>Bacteria</taxon>
        <taxon>Bacillati</taxon>
        <taxon>Bacillota</taxon>
        <taxon>Bacilli</taxon>
        <taxon>Bacillales</taxon>
        <taxon>Bacillaceae</taxon>
        <taxon>Lederbergia</taxon>
    </lineage>
</organism>
<evidence type="ECO:0000313" key="4">
    <source>
        <dbReference type="Proteomes" id="UP000053881"/>
    </source>
</evidence>
<dbReference type="EMBL" id="LDJR01000054">
    <property type="protein sequence ID" value="OAK69121.1"/>
    <property type="molecule type" value="Genomic_DNA"/>
</dbReference>
<dbReference type="Proteomes" id="UP000077881">
    <property type="component" value="Unassembled WGS sequence"/>
</dbReference>
<evidence type="ECO:0000313" key="5">
    <source>
        <dbReference type="Proteomes" id="UP000077881"/>
    </source>
</evidence>
<dbReference type="EMBL" id="LGPB01000022">
    <property type="protein sequence ID" value="KRG16929.1"/>
    <property type="molecule type" value="Genomic_DNA"/>
</dbReference>
<dbReference type="PATRIC" id="fig|217031.4.peg.822"/>
<dbReference type="AlphaFoldDB" id="A0A0Q9YK89"/>
<keyword evidence="5" id="KW-1185">Reference proteome</keyword>
<evidence type="ECO:0000313" key="3">
    <source>
        <dbReference type="EMBL" id="OAK69121.1"/>
    </source>
</evidence>
<proteinExistence type="predicted"/>
<feature type="transmembrane region" description="Helical" evidence="1">
    <location>
        <begin position="47"/>
        <end position="69"/>
    </location>
</feature>
<keyword evidence="1" id="KW-0472">Membrane</keyword>
<gene>
    <name evidence="3" type="ORF">ABB05_14235</name>
    <name evidence="2" type="ORF">ACA29_02420</name>
</gene>
<feature type="transmembrane region" description="Helical" evidence="1">
    <location>
        <begin position="12"/>
        <end position="35"/>
    </location>
</feature>
<protein>
    <submittedName>
        <fullName evidence="2">Uncharacterized protein</fullName>
    </submittedName>
</protein>
<accession>A0A0Q9YK89</accession>
<dbReference type="Proteomes" id="UP000053881">
    <property type="component" value="Unassembled WGS sequence"/>
</dbReference>
<keyword evidence="1" id="KW-1133">Transmembrane helix</keyword>
<comment type="caution">
    <text evidence="2">The sequence shown here is derived from an EMBL/GenBank/DDBJ whole genome shotgun (WGS) entry which is preliminary data.</text>
</comment>
<dbReference type="STRING" id="217031.ABB05_14235"/>
<keyword evidence="1" id="KW-0812">Transmembrane</keyword>
<reference evidence="2 4" key="2">
    <citation type="submission" date="2015-06" db="EMBL/GenBank/DDBJ databases">
        <title>Genome sequencing project of Bacillus galactosidilyticus PL133.</title>
        <authorList>
            <person name="Gaiero J."/>
            <person name="Nicol R."/>
            <person name="Habash M."/>
        </authorList>
    </citation>
    <scope>NUCLEOTIDE SEQUENCE [LARGE SCALE GENOMIC DNA]</scope>
    <source>
        <strain evidence="2 4">PL133</strain>
    </source>
</reference>
<sequence>MFFKPNPNFHPKAVHTALFTTFIFWSLLLFVNAIFEQIQGVSLVQSSFVMLISGLSIFFLTEFVCSCFYRTK</sequence>
<name>A0A0Q9YK89_9BACI</name>
<evidence type="ECO:0000256" key="1">
    <source>
        <dbReference type="SAM" id="Phobius"/>
    </source>
</evidence>